<dbReference type="GO" id="GO:0009897">
    <property type="term" value="C:external side of plasma membrane"/>
    <property type="evidence" value="ECO:0007669"/>
    <property type="project" value="TreeGrafter"/>
</dbReference>
<reference evidence="10" key="1">
    <citation type="submission" date="2022-07" db="EMBL/GenBank/DDBJ databases">
        <title>Chromosome-level genome of Muraenolepis orangiensis.</title>
        <authorList>
            <person name="Kim J."/>
        </authorList>
    </citation>
    <scope>NUCLEOTIDE SEQUENCE</scope>
    <source>
        <strain evidence="10">KU_S4_2022</strain>
        <tissue evidence="10">Muscle</tissue>
    </source>
</reference>
<proteinExistence type="predicted"/>
<evidence type="ECO:0000256" key="9">
    <source>
        <dbReference type="SAM" id="SignalP"/>
    </source>
</evidence>
<feature type="signal peptide" evidence="9">
    <location>
        <begin position="1"/>
        <end position="16"/>
    </location>
</feature>
<dbReference type="InterPro" id="IPR013783">
    <property type="entry name" value="Ig-like_fold"/>
</dbReference>
<gene>
    <name evidence="10" type="ORF">NHX12_032442</name>
</gene>
<dbReference type="AlphaFoldDB" id="A0A9Q0E5S8"/>
<evidence type="ECO:0000256" key="8">
    <source>
        <dbReference type="SAM" id="MobiDB-lite"/>
    </source>
</evidence>
<dbReference type="Gene3D" id="2.60.40.10">
    <property type="entry name" value="Immunoglobulins"/>
    <property type="match status" value="3"/>
</dbReference>
<dbReference type="PANTHER" id="PTHR23037">
    <property type="entry name" value="CYTOKINE RECEPTOR"/>
    <property type="match status" value="1"/>
</dbReference>
<keyword evidence="2" id="KW-0812">Transmembrane</keyword>
<keyword evidence="4" id="KW-1133">Transmembrane helix</keyword>
<keyword evidence="5" id="KW-0472">Membrane</keyword>
<dbReference type="GO" id="GO:0004896">
    <property type="term" value="F:cytokine receptor activity"/>
    <property type="evidence" value="ECO:0007669"/>
    <property type="project" value="TreeGrafter"/>
</dbReference>
<evidence type="ECO:0000256" key="1">
    <source>
        <dbReference type="ARBA" id="ARBA00004167"/>
    </source>
</evidence>
<evidence type="ECO:0000313" key="11">
    <source>
        <dbReference type="Proteomes" id="UP001148018"/>
    </source>
</evidence>
<evidence type="ECO:0000256" key="4">
    <source>
        <dbReference type="ARBA" id="ARBA00022989"/>
    </source>
</evidence>
<keyword evidence="11" id="KW-1185">Reference proteome</keyword>
<keyword evidence="3 9" id="KW-0732">Signal</keyword>
<name>A0A9Q0E5S8_9TELE</name>
<evidence type="ECO:0008006" key="12">
    <source>
        <dbReference type="Google" id="ProtNLM"/>
    </source>
</evidence>
<evidence type="ECO:0000256" key="2">
    <source>
        <dbReference type="ARBA" id="ARBA00022692"/>
    </source>
</evidence>
<comment type="caution">
    <text evidence="10">The sequence shown here is derived from an EMBL/GenBank/DDBJ whole genome shotgun (WGS) entry which is preliminary data.</text>
</comment>
<dbReference type="InterPro" id="IPR036116">
    <property type="entry name" value="FN3_sf"/>
</dbReference>
<dbReference type="Proteomes" id="UP001148018">
    <property type="component" value="Unassembled WGS sequence"/>
</dbReference>
<dbReference type="PANTHER" id="PTHR23037:SF35">
    <property type="entry name" value="FIBRONECTIN TYPE-III DOMAIN-CONTAINING PROTEIN"/>
    <property type="match status" value="1"/>
</dbReference>
<organism evidence="10 11">
    <name type="scientific">Muraenolepis orangiensis</name>
    <name type="common">Patagonian moray cod</name>
    <dbReference type="NCBI Taxonomy" id="630683"/>
    <lineage>
        <taxon>Eukaryota</taxon>
        <taxon>Metazoa</taxon>
        <taxon>Chordata</taxon>
        <taxon>Craniata</taxon>
        <taxon>Vertebrata</taxon>
        <taxon>Euteleostomi</taxon>
        <taxon>Actinopterygii</taxon>
        <taxon>Neopterygii</taxon>
        <taxon>Teleostei</taxon>
        <taxon>Neoteleostei</taxon>
        <taxon>Acanthomorphata</taxon>
        <taxon>Zeiogadaria</taxon>
        <taxon>Gadariae</taxon>
        <taxon>Gadiformes</taxon>
        <taxon>Muraenolepidoidei</taxon>
        <taxon>Muraenolepididae</taxon>
        <taxon>Muraenolepis</taxon>
    </lineage>
</organism>
<dbReference type="SUPFAM" id="SSF49265">
    <property type="entry name" value="Fibronectin type III"/>
    <property type="match status" value="3"/>
</dbReference>
<evidence type="ECO:0000313" key="10">
    <source>
        <dbReference type="EMBL" id="KAJ3601474.1"/>
    </source>
</evidence>
<evidence type="ECO:0000256" key="3">
    <source>
        <dbReference type="ARBA" id="ARBA00022729"/>
    </source>
</evidence>
<dbReference type="EMBL" id="JANIIK010000047">
    <property type="protein sequence ID" value="KAJ3601474.1"/>
    <property type="molecule type" value="Genomic_DNA"/>
</dbReference>
<dbReference type="OrthoDB" id="8906725at2759"/>
<comment type="subcellular location">
    <subcellularLocation>
        <location evidence="1">Membrane</location>
        <topology evidence="1">Single-pass membrane protein</topology>
    </subcellularLocation>
</comment>
<feature type="region of interest" description="Disordered" evidence="8">
    <location>
        <begin position="81"/>
        <end position="116"/>
    </location>
</feature>
<evidence type="ECO:0000256" key="5">
    <source>
        <dbReference type="ARBA" id="ARBA00023136"/>
    </source>
</evidence>
<protein>
    <recommendedName>
        <fullName evidence="12">Fibronectin type-III domain-containing protein</fullName>
    </recommendedName>
</protein>
<feature type="region of interest" description="Disordered" evidence="8">
    <location>
        <begin position="451"/>
        <end position="474"/>
    </location>
</feature>
<evidence type="ECO:0000256" key="7">
    <source>
        <dbReference type="ARBA" id="ARBA00023170"/>
    </source>
</evidence>
<accession>A0A9Q0E5S8</accession>
<sequence>MYPRWTLFCAVLPALAVCSGPDNCPLYESSFHGVSPELESLLCYNDYKSHVYCHWREELSTQARTPLELWNWNPYDNRDSLCEPRGGPDTGPSGPGGGPSSGPSSPRGGPRGGPGGGPGCWYEARVRAMGAPGQIWSEWSPLVVWKTPEARGQTPRMQCVLDGKEKVTCSWELRTELAHFITYQLACRHSHTHATSKSCCVDLEVTQVSRHSEALLRYSCSLTSSDPQHLELELIPTRNVKSFKSHQHIRPNQPTAVRVVEEAGNWVVKWEKPDPHLRLQYQVHYWSPLDQVGPLDQEDTHRKKVPEETSWSPETLLYVSLTLLAALLFLGLFFSIQACRRSLVAWLKSSPSPDKSKLFLENKNLSCSHVLLQKETFCRVNQLDSFSSCSYSEAPLNKQRCWETSSFSVDEGCLDCDHLTSCNHGDQIVCPNTSAISFNGPYIFCKGPSEPAQASVDDDQQEVRDAPPDPGPPAALPEAFSLTASCCRGDYVFLPGPGLTPEELRAHHSIDRTEVEGSRRDGQDKDQSLQQCDYVSLQAGALQVGGTNCY</sequence>
<evidence type="ECO:0000256" key="6">
    <source>
        <dbReference type="ARBA" id="ARBA00023157"/>
    </source>
</evidence>
<keyword evidence="6" id="KW-1015">Disulfide bond</keyword>
<keyword evidence="7" id="KW-0675">Receptor</keyword>
<feature type="chain" id="PRO_5040510852" description="Fibronectin type-III domain-containing protein" evidence="9">
    <location>
        <begin position="17"/>
        <end position="550"/>
    </location>
</feature>